<evidence type="ECO:0000256" key="6">
    <source>
        <dbReference type="SAM" id="MobiDB-lite"/>
    </source>
</evidence>
<reference evidence="7" key="1">
    <citation type="submission" date="2020-04" db="EMBL/GenBank/DDBJ databases">
        <authorList>
            <person name="Alioto T."/>
            <person name="Alioto T."/>
            <person name="Gomez Garrido J."/>
        </authorList>
    </citation>
    <scope>NUCLEOTIDE SEQUENCE</scope>
    <source>
        <strain evidence="7">A484AB</strain>
    </source>
</reference>
<dbReference type="InterPro" id="IPR050774">
    <property type="entry name" value="KCMF1/Dystrophin"/>
</dbReference>
<dbReference type="CDD" id="cd00176">
    <property type="entry name" value="SPEC"/>
    <property type="match status" value="15"/>
</dbReference>
<feature type="coiled-coil region" evidence="5">
    <location>
        <begin position="3111"/>
        <end position="3142"/>
    </location>
</feature>
<feature type="coiled-coil region" evidence="5">
    <location>
        <begin position="5405"/>
        <end position="5432"/>
    </location>
</feature>
<feature type="coiled-coil region" evidence="5">
    <location>
        <begin position="261"/>
        <end position="288"/>
    </location>
</feature>
<keyword evidence="2" id="KW-0963">Cytoplasm</keyword>
<evidence type="ECO:0000256" key="1">
    <source>
        <dbReference type="ARBA" id="ARBA00004496"/>
    </source>
</evidence>
<feature type="coiled-coil region" evidence="5">
    <location>
        <begin position="5343"/>
        <end position="5370"/>
    </location>
</feature>
<evidence type="ECO:0000256" key="4">
    <source>
        <dbReference type="ARBA" id="ARBA00023212"/>
    </source>
</evidence>
<name>A0A6S7H409_PARCT</name>
<comment type="subcellular location">
    <subcellularLocation>
        <location evidence="1">Cytoplasm</location>
    </subcellularLocation>
</comment>
<dbReference type="InterPro" id="IPR002017">
    <property type="entry name" value="Spectrin_repeat"/>
</dbReference>
<dbReference type="PANTHER" id="PTHR12268:SF14">
    <property type="entry name" value="DYSTROPHIN-1"/>
    <property type="match status" value="1"/>
</dbReference>
<evidence type="ECO:0000256" key="5">
    <source>
        <dbReference type="SAM" id="Coils"/>
    </source>
</evidence>
<dbReference type="PANTHER" id="PTHR12268">
    <property type="entry name" value="E3 UBIQUITIN-PROTEIN LIGASE KCMF1"/>
    <property type="match status" value="1"/>
</dbReference>
<feature type="coiled-coil region" evidence="5">
    <location>
        <begin position="1145"/>
        <end position="1172"/>
    </location>
</feature>
<proteinExistence type="predicted"/>
<feature type="coiled-coil region" evidence="5">
    <location>
        <begin position="2519"/>
        <end position="2546"/>
    </location>
</feature>
<comment type="caution">
    <text evidence="7">The sequence shown here is derived from an EMBL/GenBank/DDBJ whole genome shotgun (WGS) entry which is preliminary data.</text>
</comment>
<keyword evidence="5" id="KW-0175">Coiled coil</keyword>
<accession>A0A6S7H409</accession>
<keyword evidence="3" id="KW-0106">Calcium</keyword>
<feature type="coiled-coil region" evidence="5">
    <location>
        <begin position="1205"/>
        <end position="1274"/>
    </location>
</feature>
<evidence type="ECO:0000313" key="7">
    <source>
        <dbReference type="EMBL" id="CAB3998735.1"/>
    </source>
</evidence>
<feature type="coiled-coil region" evidence="5">
    <location>
        <begin position="4776"/>
        <end position="4853"/>
    </location>
</feature>
<dbReference type="Gene3D" id="1.20.58.60">
    <property type="match status" value="39"/>
</dbReference>
<dbReference type="EMBL" id="CACRXK020003426">
    <property type="protein sequence ID" value="CAB3998735.1"/>
    <property type="molecule type" value="Genomic_DNA"/>
</dbReference>
<evidence type="ECO:0000313" key="8">
    <source>
        <dbReference type="Proteomes" id="UP001152795"/>
    </source>
</evidence>
<feature type="coiled-coil region" evidence="5">
    <location>
        <begin position="2085"/>
        <end position="2209"/>
    </location>
</feature>
<dbReference type="OrthoDB" id="5963488at2759"/>
<keyword evidence="4" id="KW-0206">Cytoskeleton</keyword>
<feature type="non-terminal residue" evidence="7">
    <location>
        <position position="6034"/>
    </location>
</feature>
<dbReference type="SMART" id="SM00150">
    <property type="entry name" value="SPEC"/>
    <property type="match status" value="48"/>
</dbReference>
<feature type="coiled-coil region" evidence="5">
    <location>
        <begin position="1641"/>
        <end position="1668"/>
    </location>
</feature>
<dbReference type="InterPro" id="IPR018159">
    <property type="entry name" value="Spectrin/alpha-actinin"/>
</dbReference>
<feature type="coiled-coil region" evidence="5">
    <location>
        <begin position="365"/>
        <end position="392"/>
    </location>
</feature>
<protein>
    <submittedName>
        <fullName evidence="7">Nesprin-1-like isoform X1</fullName>
    </submittedName>
</protein>
<evidence type="ECO:0000256" key="2">
    <source>
        <dbReference type="ARBA" id="ARBA00022490"/>
    </source>
</evidence>
<feature type="coiled-coil region" evidence="5">
    <location>
        <begin position="4650"/>
        <end position="4695"/>
    </location>
</feature>
<dbReference type="Pfam" id="PF00435">
    <property type="entry name" value="Spectrin"/>
    <property type="match status" value="23"/>
</dbReference>
<sequence length="6034" mass="687042">MKKGEELLETRAPGKEKKVLRKRLDDLEKRWNDVNTQSTTRETQIEKVLGLVDDYNHVNKEFVTWLSDAEKKMETTLEPTHDQDAVEKQQELLEELYESVEQHKPDHEKLNQVAEELLKVGQSLNMNEDIEILEKEIESTNQRWINFQRDISEKLHATDQVEYEMADFKECVDTLQNGIHEVIDSVRDVAVLNMPEGDEVKVKDIHIVPRMPKSGEANKDVDTLQKALDKMDDQAPTLVKMNELGESLVEKTNAPEVKTQMTNTNEDHDQLQKRLNDAKRTLDEIIEHSDEFDLKKAQVDKKLPKLQEKVEALEPISARPNTVKKQLQESENISKEVCEVVEALESVQDDQDWLFANTEVEPEVKTEMEETLQRLRKPVDEVQAEVKKRENELQTVLVLSQEFETISAELVTWLAAIEEEQTKEKTVSAVYETVKKQQQEHKPTLEDIKKHEPLYEKIMKDAKEILEDTEESPERESLVKEVNDIENRWSNIVAHAETRDHELARVLPEAKRCQTKVQNLEPKLADLEKKLESLPDISVDTDALEKQMKDADVLRKAVDDLATLNDEMTDSCNTLVGNPLADLTVVAAEVENLKARYGAILDKLSDWQAKVNTVNEQVTQYNEVKKPVEETVLNVEESVPVHDSPVTDAESAKSELETVENSIKELDALRPEKTNVVKIGSGILKEVGEESPKVVVLKEGLANLDKRFTNAREKAVMRKIFLESQLKRLEIYEVNITEVEIWITTTLVILDKLEPVSTKPEKLAEQLEEAKTLQDETVEKKQVLETALEAGQWLTENTNDVEQRNAIVGRMTKTRANFDRVAKRVDDRFDRLQIAELKSKDVQVVFDEFNEQLRKLEEEFESQRPVSAVRSTLDEQKRNTDAIDENLSQVEPVFEKLVDLVQSLLDASEPSEDREVLEHKLDDVKIRWYCLREKVPEREEQILHVLPLARKYENITEPFTAWLEETERRVGELEPTSLNKDDVTRKSEEIKALRDDVIAHEPELRNIVDVEGDLAKTASADEFIVEAQVKDLSERYENLQKELGERVRKLDTVQTALKEYENGLEVVERIRDEASELAEAKVLLASPVEELTDELREVKVMLNVVERIEPNMNEVTKKGNALLQLGEFPEEPSFREDMSNLPRSVSDAKRKLEEKQELLEAAIEKNKAFDDVAEQLENWVAATAVEPVFAETTKITNPVAVEKRLQQLEKLRDETTDRKKDLEQLETLGQWLSDHAADEPSVIANVEMQKAKLAKQLDEQQQKIDEKYMELQDVLMHGQAFDANCEDLATKLGDLESKLATLRPVSAVHDTVKIQEIDGKSLKEDLEKYEPVYKNVVEEGEQLVEDMESGDEKDALVEKLSDLKTRWTEVKTKSDDYEKDVGKTLPLAQKYDEVMSPFIDWLSATETKLDLMEGTVLKQENIQEALKELGTIQDDVSTRARDYETIQQCGEVLLNTAQEDKKVVDAELGNTDKRWAALRKNIQSAADRLEKQQKVLEDFEEGVNIMDEVFTPCEAVLAERKPYGLSDEVAKREIVKIDELLATIEERRPVADKIPKLYEDLTKDAEETDPEAVAMKENVNDIYTKNQEVPEKLKSMKEKLENEAGHLATFNELIRKLESTVPTQAEKFEKQAPVSTKPDVIKEQMRENEAIANEVEQCRNDVQDLEDCGKWLVENLPSDPGVIREVHERIAKAREPVDKLSAKVSQRQNQLETAALQAQQFADYFEEFSLKIASVEDELASLLPVSGVYLTCSDQFEEVERLERVISQQEAIVEKVKMVGQKVLDNLPEGPDKKEMAGKLSDLEKRWDDLNSKVTERKTLVESVLPVSKDLDKESNNLSEWLTNTEHRVEDFTLESLDIDSIEQKLKSFKDIVNEIRAKKAVLENLEEKCKNLTDICEADEEILESQMAGQRKRYEALRTAAKEKQDSLSEVKDLVEELNNCAKSLDGVLDETEATLKAERCVGIDRHEVLSFLESIERLMEQVADSEEDLEKMRSFSSTILTHVDKNSPSAQMLGTRLKNAMERYYIDKDELVEYFITKQNDVLTVVKLWMIYETVEDGLPTLVDEVETLLPVSAKPSVIAVQLQETESLLEDAERYKEKIEAVEDFAEDVQNINNNNPEVVKFVQDKISDVRIPLDKATRKLEDRLKKLQAASIKGKDYEDLMQQLQDKLSTLEVGVTTTQPISGVYETTKEQKDDADRVANSLKQQEPVYEKIMEIGQALLGSSPEETDIQPLKEELNELTSKWQDVTNKANTRGESLNNALPLAKSYSTAQDDFGNWLSEAERKLESTDEMPLDVENIEKVQQRLTEIAEDVQAHEGVYDEYVAMTAKVVDVCEDVVVIETEAKAVERRWNELKGKVEVKKADAERVKEILTKHHQALENIESVNDKMADIVNSKDLYKLDGDKLKETLEKAKETLAEAKKHEPVAEELTNTSEELQKELETRPEAERLASETTDATDGFAKSQTDLADLIKRLEEYSDVAEKFTKSYDGLAEWLPTVQQQALELKPISTQPDVVEEQIHETEALKDEVEKKQAELDSLENSGQWLIEHSDDDSKVAPDIHTKISNVRTNLDKLLSKIQARQARLDKVLFESQEFNVAFETFMEKLVAIEEAVAKQRPVSAVYDTVKEQSKDNKDVKDTLEQYKPMLDKLMTNGKDILEAAEPGPDREKLERKLSDTNERWETAVEKTQTQETKLDEIRPVAKTYHSASVKFVPWLETTEKTAAPLQDVTRDPQAVAKQQELVTRTLREIQEHAPEFEEVTDDASATLDLAQADEYVLEGEVQDIKKRWGTLVDLLNTKEEQLGKLMDTAEVYEHAQKSCKKPFEEVSKFLEECKPSGVDRDLAEKQRENAKEKLALMELTEGDVNKVDRSGKDLVEILGKDTTDGQEVEKEVAETEKTFKELKQKLQDVVEKCDEELAQANVFLDAVSELGDWIDTAEDARVLREPVARQPESIRKQLNEIEKLQDEIKDKKFIVKNAEDAGQWLIENSDQSPEVVREVHEKLASVSTPLETLQARVNEREVKVQSALMQTEEFDVILNDFDNSMKEIAAVATKDEPVSAVYDTVKDQKVQAENLMDDVVQQGVLFDKLSKSGENVVNSLDEGADKDELVKRLDELNNEWQEVKKQAEEKKTKIENVYPLAEDYKTKVDDFTPWLENVERKVGDIEPGTVRKAEAGQELEKLKELKEDIQAHKPERDSLLDLAKELTTAAEIDQPVVDKEAEHLTKRYDDLTVDIEDKEGRLSRVIAKSEKYHAALAPVEELFTKVEQAVSKSSPFGADVEQAEGELEIVKAMVEELNSALPAVEQVNTDADDLLNDMHEKSTERADVHEKARVLPQRFAELSARIAQRHAKVQDELQHGAAFRKAVKDLEDWIPEVSDKVEAQKGVSSNPDVVQAQLKEMEDIKAKMEDKRPTLQTATDECDWLVNACKDEPMKGLETRAKLEAVKKPYDELYARVCNRCGKLQSAQMRSQEFDVSFKDFLNGLKELEEISAEIEQPSAVHETTKQQKQALEALQEKIQQREPVYDQLMKTSEQFLETTEPGDEREELKSKIDDLTKRWETVKEKTTENLAAIDEVLPLAKVFRETTDVFTDWLKSAERKVETFEALVGEQACVVRQNESAAQINDEILSHKPEFTTLEDAGKDVTGLAKKDNDKVKDEFNDVAERWEKLQVDLSEITARLSAVNTLLGEFNKRLEPIVEVIDKCEDNLKSVDPLGVDVDKNKVEIQKVQDLLAEVKNIETDMGDLDVIGGNTIAKVDSFNGDSSPVNKTLEDTKTRYGALTADLEELVEKQKADSDKANEFDEEIIVIEKWVIMIFEVVKNWDDKGTGTEPDEIKKQLREAENVKEDVAKRDKDVEYVEKLGQSLAENSHDPETTRKVNEKIKKVKEPVNEIRLKVNERCENLESALTESQGFHDNLDEFLRWLTTTERTLAKEAPISGNPEECTTQQKDVQDLHQDILDHEPAYQDIQTKSHELSEKAAGPDKQELDEKITDISKRWEGIMGKVTKRLAILEEVVVSSVQYTEAWEQVKLSLDSMEEKVKIIKDVSSDPEVMNKQDDTAKALEKEKVECQPVIEQLVSSSKPLVEHCQADVGSIENDVSDVHERWDAICSVLHEVQDKIPKMKEAVPVYEEKVKPLEQCLVEANNVLAEVEPFGLDTNKGNEQLNKLKNAREALQEKEDNLLPTVNDKGDEILIIDNNPENVSRVNDRYSDLKDRTSDTLRKLDDALGHLEKNLDTTQKFINGRDELETELGAIRDKVEALGPAAKDSEKIKEHLTELEEQQAKLANLKYVLQETTDASNDLLEQTPVDDNANTEIPEQVTKVNDLYAEVNDLLDGALTAEKENLAKHGEFETLLDSFADKVDSLEKRLEDVKPLSTKLPELKAEQEELTIIQEEVLQQEASCDQLLEVSEKMAEESPGDETEAMKQKVQDTTKRWRVLLQVITRRVEIIEEVVTLSEQFEEEIEIVVTFITITVKTLRDLRPVSYDQEPIEKEQEKLKALEAEIAEKQPIQESVTATSAKLAELCEADVDEMMARVDEMNKNWEEMNGEKVNKDEELQKTMNDLSEYEKQANAVQEKINKTEKALPTESALVLDLPQMRNNLANIKNAAEQLEAVKPQLDSTVAYGNELVTQDPEIDGSNVKRRNEELAELYNNVDEKVQEEAKKMQDLVDKMEQYSKSSKELRKDLAHIHDEVEANKPGQLDMESLKEKDDNVKKLKEHVNDTAQLHDAFNKDGQQLIGAGLGSDPALMKEISTVSKEYHDVTGSVDTLQAQLDDVVAEVAKFEAEHDVIDKDLKSLEEKAEGINAKAVGGEPDEINKQLEEVKACQNDVAKIQESIQSLQDLKYGLTARYRDSDATPLDKIIEDLNHRLMAISHSLVERQSKLDQALLQSGKFKETADSLLDWLSETRDLFESQGPVSAADPNLLKAQMKENQLLVRMIKERESTLKSVQATADELLKTAEPDKKQEIEEQMADINSQWEELTGLVGKRGDQLQEVLEISQKFSNLNKELTDSLRKIDKKAKAEKFSEVKAKPEEIKEQIDEFGEIVEEFNACEPKLVELEALSETLIGYATEEDAGIIEEKVEDVKERYWNVEKRVKNIEGKQNEALKLAEKFNAEKVLFEEWFEVTETAMDEVDGSEDNEVKQQKLKAVQQSVQNKEPDLTKFQVIGSKLSKTVSDEYIVIIEEIVQIIEIRWKKLKSRVEIVAKDLFTGKEELGKFKTNMDSVEEWLAATETKLSNLEAPSSKPDKVKKQIKELTPITNDIAVHAGTVNQVLDSGQTLLIALGEDEGADVKAKLDHIRTRFANINDQASTRQAQLVELLLLTQQYLHIVHEVSTRLRRAEENVAKLEDDKGHAAEVEQERIKAIQESITVLAPLMSNYADTHNDLAKHCSADEVAEAAKELERSKERYQALRAEIEKRGIQVGMTLQQEEQLQIMLEELILHLEKRKEELHNLEPVGIHSDVVREQLHAHEDLANGVKEDQMLVDETDTQVNIAVTANPGTSTAELMTEKMTRVKGLYIEIEALSSDRHLALDSVLEACDKFWDGVEQLRISLKVVQGHLDTHDPPAAELHHIEEQVHEHEELCKDLNSHEDQINAICNASPVLVANCGQGDKLVVQNAVTEISDLWEKTENACKARKNDLAEVFKLAEQFEKSHIAVCEWLEVTETKLEKVPSVGSDVKAVKKQLDAQRELQREIPEQQVHVTTANQHGQALMEKCRPDDVPVVQAQVKEMNDRWKALRMIVMERQQKLEEALLALGQFQLALEELLAWINHTNQSLDKELQQKPNCDVRSIEVEMSKHNIIQNDISAHKPTMQSITNAANKLLESGTTKMDTAVLKNKLDDLQNGWQELLAKSAQREQDLTGSLKIARDFMSEVREMLGWLKEAREFLKQRRPVGGFPETCEKQIEKHKEFAKQVESRAAKYEHIMKTSSELLETSDPAVANTLRNMQSEVKRSWEEITSKTEDEGKKLDHALEKATKLNDGSVYMVTWLTEIKEERVIFEIISVVFEKVEEQKNKYK</sequence>
<organism evidence="7 8">
    <name type="scientific">Paramuricea clavata</name>
    <name type="common">Red gorgonian</name>
    <name type="synonym">Violescent sea-whip</name>
    <dbReference type="NCBI Taxonomy" id="317549"/>
    <lineage>
        <taxon>Eukaryota</taxon>
        <taxon>Metazoa</taxon>
        <taxon>Cnidaria</taxon>
        <taxon>Anthozoa</taxon>
        <taxon>Octocorallia</taxon>
        <taxon>Malacalcyonacea</taxon>
        <taxon>Plexauridae</taxon>
        <taxon>Paramuricea</taxon>
    </lineage>
</organism>
<feature type="region of interest" description="Disordered" evidence="6">
    <location>
        <begin position="2423"/>
        <end position="2459"/>
    </location>
</feature>
<keyword evidence="8" id="KW-1185">Reference proteome</keyword>
<feature type="coiled-coil region" evidence="5">
    <location>
        <begin position="4531"/>
        <end position="4624"/>
    </location>
</feature>
<evidence type="ECO:0000256" key="3">
    <source>
        <dbReference type="ARBA" id="ARBA00022837"/>
    </source>
</evidence>
<feature type="coiled-coil region" evidence="5">
    <location>
        <begin position="2890"/>
        <end position="2924"/>
    </location>
</feature>
<feature type="coiled-coil region" evidence="5">
    <location>
        <begin position="2959"/>
        <end position="2986"/>
    </location>
</feature>
<gene>
    <name evidence="7" type="ORF">PACLA_8A042404</name>
</gene>
<dbReference type="GO" id="GO:0005886">
    <property type="term" value="C:plasma membrane"/>
    <property type="evidence" value="ECO:0007669"/>
    <property type="project" value="TreeGrafter"/>
</dbReference>
<dbReference type="SUPFAM" id="SSF46966">
    <property type="entry name" value="Spectrin repeat"/>
    <property type="match status" value="42"/>
</dbReference>
<feature type="coiled-coil region" evidence="5">
    <location>
        <begin position="1859"/>
        <end position="1938"/>
    </location>
</feature>
<feature type="coiled-coil region" evidence="5">
    <location>
        <begin position="4272"/>
        <end position="4306"/>
    </location>
</feature>
<feature type="compositionally biased region" description="Basic and acidic residues" evidence="6">
    <location>
        <begin position="2439"/>
        <end position="2454"/>
    </location>
</feature>
<dbReference type="Proteomes" id="UP001152795">
    <property type="component" value="Unassembled WGS sequence"/>
</dbReference>
<dbReference type="FunFam" id="1.20.58.60:FF:000001">
    <property type="entry name" value="Microtubule-actin cross-linking factor 1"/>
    <property type="match status" value="3"/>
</dbReference>
<feature type="coiled-coil region" evidence="5">
    <location>
        <begin position="1022"/>
        <end position="1108"/>
    </location>
</feature>